<evidence type="ECO:0000313" key="3">
    <source>
        <dbReference type="EMBL" id="CAA7264088.1"/>
    </source>
</evidence>
<evidence type="ECO:0000256" key="2">
    <source>
        <dbReference type="SAM" id="MobiDB-lite"/>
    </source>
</evidence>
<evidence type="ECO:0000313" key="4">
    <source>
        <dbReference type="Proteomes" id="UP000467700"/>
    </source>
</evidence>
<feature type="coiled-coil region" evidence="1">
    <location>
        <begin position="34"/>
        <end position="74"/>
    </location>
</feature>
<reference evidence="3 4" key="1">
    <citation type="submission" date="2020-01" db="EMBL/GenBank/DDBJ databases">
        <authorList>
            <person name="Gupta K D."/>
        </authorList>
    </citation>
    <scope>NUCLEOTIDE SEQUENCE [LARGE SCALE GENOMIC DNA]</scope>
</reference>
<dbReference type="Proteomes" id="UP000467700">
    <property type="component" value="Unassembled WGS sequence"/>
</dbReference>
<dbReference type="OrthoDB" id="3033638at2759"/>
<keyword evidence="4" id="KW-1185">Reference proteome</keyword>
<name>A0A8S0X1F6_CYCAE</name>
<evidence type="ECO:0000256" key="1">
    <source>
        <dbReference type="SAM" id="Coils"/>
    </source>
</evidence>
<sequence>MATSLTERLHAPSRTLQTKKTRPYSTCKRTVIKRTDTERAVAKARKQEERLQLKDALKATKKLLMQEAIRMRERFGGHSVSYYYEKIMQTSRINRGCRAVSLWNAFLAVEMKARKDEADEDDRLVKVSEISHAASVKWSKMSSSERKKAAAPGIELVEEAPAQDAHKTLNKIEHKMRTLRARTGVESFLVAVRTRPDQYGKPFATVSSKRGEDFFNLSVRETMPEFALRFEAFCLSGVQGVASNYVQQTIQMKHELAALILSKLASSQHFILGETAGIHVPRMYYTNFDDNITAKYAVILVGWPLDKFCNPSEMGSCTEVALVHASFNSGAMRFEKLSAEAFTAWEEARFNAAVSTTTHNDSPLAQVETPSPAMEVDANATAFSS</sequence>
<dbReference type="AlphaFoldDB" id="A0A8S0X1F6"/>
<feature type="region of interest" description="Disordered" evidence="2">
    <location>
        <begin position="1"/>
        <end position="22"/>
    </location>
</feature>
<dbReference type="EMBL" id="CACVBS010000043">
    <property type="protein sequence ID" value="CAA7264088.1"/>
    <property type="molecule type" value="Genomic_DNA"/>
</dbReference>
<proteinExistence type="predicted"/>
<keyword evidence="1" id="KW-0175">Coiled coil</keyword>
<organism evidence="3 4">
    <name type="scientific">Cyclocybe aegerita</name>
    <name type="common">Black poplar mushroom</name>
    <name type="synonym">Agrocybe aegerita</name>
    <dbReference type="NCBI Taxonomy" id="1973307"/>
    <lineage>
        <taxon>Eukaryota</taxon>
        <taxon>Fungi</taxon>
        <taxon>Dikarya</taxon>
        <taxon>Basidiomycota</taxon>
        <taxon>Agaricomycotina</taxon>
        <taxon>Agaricomycetes</taxon>
        <taxon>Agaricomycetidae</taxon>
        <taxon>Agaricales</taxon>
        <taxon>Agaricineae</taxon>
        <taxon>Bolbitiaceae</taxon>
        <taxon>Cyclocybe</taxon>
    </lineage>
</organism>
<protein>
    <submittedName>
        <fullName evidence="3">Uncharacterized protein</fullName>
    </submittedName>
</protein>
<comment type="caution">
    <text evidence="3">The sequence shown here is derived from an EMBL/GenBank/DDBJ whole genome shotgun (WGS) entry which is preliminary data.</text>
</comment>
<accession>A0A8S0X1F6</accession>
<gene>
    <name evidence="3" type="ORF">AAE3_LOCUS6437</name>
</gene>